<dbReference type="Gene3D" id="3.30.1150.10">
    <property type="match status" value="1"/>
</dbReference>
<proteinExistence type="predicted"/>
<dbReference type="GO" id="GO:0055085">
    <property type="term" value="P:transmembrane transport"/>
    <property type="evidence" value="ECO:0007669"/>
    <property type="project" value="InterPro"/>
</dbReference>
<gene>
    <name evidence="3" type="ORF">H4317_01370</name>
</gene>
<feature type="signal peptide" evidence="1">
    <location>
        <begin position="1"/>
        <end position="20"/>
    </location>
</feature>
<dbReference type="InterPro" id="IPR037682">
    <property type="entry name" value="TonB_C"/>
</dbReference>
<dbReference type="KEGG" id="hsk:H4317_01370"/>
<keyword evidence="1" id="KW-0732">Signal</keyword>
<accession>A0A7G7W813</accession>
<dbReference type="SUPFAM" id="SSF74653">
    <property type="entry name" value="TolA/TonB C-terminal domain"/>
    <property type="match status" value="1"/>
</dbReference>
<sequence>MKVLLLLPLFALPVFFGQTAAAQHPFQTAFIADADTVGLSSKPATVGMAGATVANHCFPIRQELPCFKQGGSAGLQQFFIQHLQYPRLFLRSYNEGITTVRFIIDTQGMIRNPTTQKSFVLAWDEEVIRVVKLLNGHFKPATYNGQPLDAYVTLAIPLAIL</sequence>
<dbReference type="Proteomes" id="UP000515489">
    <property type="component" value="Chromosome"/>
</dbReference>
<evidence type="ECO:0000256" key="1">
    <source>
        <dbReference type="SAM" id="SignalP"/>
    </source>
</evidence>
<dbReference type="Pfam" id="PF03544">
    <property type="entry name" value="TonB_C"/>
    <property type="match status" value="1"/>
</dbReference>
<name>A0A7G7W813_9BACT</name>
<reference evidence="3 4" key="1">
    <citation type="submission" date="2020-08" db="EMBL/GenBank/DDBJ databases">
        <title>Hymenobacter sp. S2-20-2 genome sequencing.</title>
        <authorList>
            <person name="Jin L."/>
        </authorList>
    </citation>
    <scope>NUCLEOTIDE SEQUENCE [LARGE SCALE GENOMIC DNA]</scope>
    <source>
        <strain evidence="3 4">S2-20-2</strain>
    </source>
</reference>
<evidence type="ECO:0000313" key="3">
    <source>
        <dbReference type="EMBL" id="QNH62506.1"/>
    </source>
</evidence>
<protein>
    <submittedName>
        <fullName evidence="3">Energy transducer TonB</fullName>
    </submittedName>
</protein>
<dbReference type="EMBL" id="CP060202">
    <property type="protein sequence ID" value="QNH62506.1"/>
    <property type="molecule type" value="Genomic_DNA"/>
</dbReference>
<organism evidence="3 4">
    <name type="scientific">Hymenobacter sediminicola</name>
    <dbReference type="NCBI Taxonomy" id="2761579"/>
    <lineage>
        <taxon>Bacteria</taxon>
        <taxon>Pseudomonadati</taxon>
        <taxon>Bacteroidota</taxon>
        <taxon>Cytophagia</taxon>
        <taxon>Cytophagales</taxon>
        <taxon>Hymenobacteraceae</taxon>
        <taxon>Hymenobacter</taxon>
    </lineage>
</organism>
<keyword evidence="4" id="KW-1185">Reference proteome</keyword>
<dbReference type="AlphaFoldDB" id="A0A7G7W813"/>
<evidence type="ECO:0000313" key="4">
    <source>
        <dbReference type="Proteomes" id="UP000515489"/>
    </source>
</evidence>
<feature type="chain" id="PRO_5028907304" evidence="1">
    <location>
        <begin position="21"/>
        <end position="161"/>
    </location>
</feature>
<dbReference type="RefSeq" id="WP_185888415.1">
    <property type="nucleotide sequence ID" value="NZ_CP060202.1"/>
</dbReference>
<evidence type="ECO:0000259" key="2">
    <source>
        <dbReference type="Pfam" id="PF03544"/>
    </source>
</evidence>
<feature type="domain" description="TonB C-terminal" evidence="2">
    <location>
        <begin position="82"/>
        <end position="155"/>
    </location>
</feature>